<evidence type="ECO:0000313" key="3">
    <source>
        <dbReference type="RefSeq" id="XP_033458646.1"/>
    </source>
</evidence>
<feature type="non-terminal residue" evidence="3">
    <location>
        <position position="1"/>
    </location>
</feature>
<protein>
    <recommendedName>
        <fullName evidence="4">Tetratricopeptide repeat protein 1</fullName>
    </recommendedName>
</protein>
<dbReference type="SMART" id="SM00028">
    <property type="entry name" value="TPR"/>
    <property type="match status" value="2"/>
</dbReference>
<reference evidence="3" key="2">
    <citation type="submission" date="2020-04" db="EMBL/GenBank/DDBJ databases">
        <authorList>
            <consortium name="NCBI Genome Project"/>
        </authorList>
    </citation>
    <scope>NUCLEOTIDE SEQUENCE</scope>
    <source>
        <strain evidence="3">CBS 342.82</strain>
    </source>
</reference>
<dbReference type="InterPro" id="IPR019734">
    <property type="entry name" value="TPR_rpt"/>
</dbReference>
<dbReference type="Gene3D" id="1.25.40.10">
    <property type="entry name" value="Tetratricopeptide repeat domain"/>
    <property type="match status" value="1"/>
</dbReference>
<accession>A0A6J3M0P5</accession>
<reference evidence="3" key="1">
    <citation type="submission" date="2020-01" db="EMBL/GenBank/DDBJ databases">
        <authorList>
            <consortium name="DOE Joint Genome Institute"/>
            <person name="Haridas S."/>
            <person name="Albert R."/>
            <person name="Binder M."/>
            <person name="Bloem J."/>
            <person name="Labutti K."/>
            <person name="Salamov A."/>
            <person name="Andreopoulos B."/>
            <person name="Baker S.E."/>
            <person name="Barry K."/>
            <person name="Bills G."/>
            <person name="Bluhm B.H."/>
            <person name="Cannon C."/>
            <person name="Castanera R."/>
            <person name="Culley D.E."/>
            <person name="Daum C."/>
            <person name="Ezra D."/>
            <person name="Gonzalez J.B."/>
            <person name="Henrissat B."/>
            <person name="Kuo A."/>
            <person name="Liang C."/>
            <person name="Lipzen A."/>
            <person name="Lutzoni F."/>
            <person name="Magnuson J."/>
            <person name="Mondo S."/>
            <person name="Nolan M."/>
            <person name="Ohm R."/>
            <person name="Pangilinan J."/>
            <person name="Park H.-J."/>
            <person name="Ramirez L."/>
            <person name="Alfaro M."/>
            <person name="Sun H."/>
            <person name="Tritt A."/>
            <person name="Yoshinaga Y."/>
            <person name="Zwiers L.-H."/>
            <person name="Turgeon B.G."/>
            <person name="Goodwin S.B."/>
            <person name="Spatafora J.W."/>
            <person name="Crous P.W."/>
            <person name="Grigoriev I.V."/>
        </authorList>
    </citation>
    <scope>NUCLEOTIDE SEQUENCE</scope>
    <source>
        <strain evidence="3">CBS 342.82</strain>
    </source>
</reference>
<dbReference type="AlphaFoldDB" id="A0A6J3M0P5"/>
<dbReference type="Proteomes" id="UP000504637">
    <property type="component" value="Unplaced"/>
</dbReference>
<dbReference type="SUPFAM" id="SSF48452">
    <property type="entry name" value="TPR-like"/>
    <property type="match status" value="1"/>
</dbReference>
<keyword evidence="2" id="KW-1185">Reference proteome</keyword>
<dbReference type="PROSITE" id="PS50005">
    <property type="entry name" value="TPR"/>
    <property type="match status" value="1"/>
</dbReference>
<keyword evidence="1" id="KW-0802">TPR repeat</keyword>
<evidence type="ECO:0000256" key="1">
    <source>
        <dbReference type="PROSITE-ProRule" id="PRU00339"/>
    </source>
</evidence>
<dbReference type="InterPro" id="IPR011990">
    <property type="entry name" value="TPR-like_helical_dom_sf"/>
</dbReference>
<dbReference type="GeneID" id="54358360"/>
<dbReference type="PANTHER" id="PTHR46014:SF1">
    <property type="entry name" value="TETRATRICOPEPTIDE REPEAT PROTEIN 1"/>
    <property type="match status" value="1"/>
</dbReference>
<name>A0A6J3M0P5_9PEZI</name>
<reference evidence="3" key="3">
    <citation type="submission" date="2025-08" db="UniProtKB">
        <authorList>
            <consortium name="RefSeq"/>
        </authorList>
    </citation>
    <scope>IDENTIFICATION</scope>
    <source>
        <strain evidence="3">CBS 342.82</strain>
    </source>
</reference>
<evidence type="ECO:0008006" key="4">
    <source>
        <dbReference type="Google" id="ProtNLM"/>
    </source>
</evidence>
<dbReference type="OrthoDB" id="1872379at2759"/>
<dbReference type="RefSeq" id="XP_033458646.1">
    <property type="nucleotide sequence ID" value="XM_033600560.1"/>
</dbReference>
<proteinExistence type="predicted"/>
<feature type="repeat" description="TPR" evidence="1">
    <location>
        <begin position="20"/>
        <end position="53"/>
    </location>
</feature>
<sequence>EKPEIERYSPEEEAALLAESNTHKTTGNNLFGKGSYENAVQNYDRALSSCPNYLDYELAVLRSNVAACHLKLSEWKEAVASAEKGIDCLERLEPLPRTKKPRAQKGTVEEVDDDLAARIENLQKSGHTIDEVRRLQIKLLMRRAKARTELGGWAALQGAEEDYTTLLNPAMAAVLTATDRRTAADALRNLAPRLNTAREEEMAEMMGKLKGLGNSILKPFGLSTENFQFTKDPSSGGYSMNFNQSPGRK</sequence>
<dbReference type="InterPro" id="IPR052769">
    <property type="entry name" value="TPR_domain_protein"/>
</dbReference>
<gene>
    <name evidence="3" type="ORF">K489DRAFT_306162</name>
</gene>
<organism evidence="3">
    <name type="scientific">Dissoconium aciculare CBS 342.82</name>
    <dbReference type="NCBI Taxonomy" id="1314786"/>
    <lineage>
        <taxon>Eukaryota</taxon>
        <taxon>Fungi</taxon>
        <taxon>Dikarya</taxon>
        <taxon>Ascomycota</taxon>
        <taxon>Pezizomycotina</taxon>
        <taxon>Dothideomycetes</taxon>
        <taxon>Dothideomycetidae</taxon>
        <taxon>Mycosphaerellales</taxon>
        <taxon>Dissoconiaceae</taxon>
        <taxon>Dissoconium</taxon>
    </lineage>
</organism>
<evidence type="ECO:0000313" key="2">
    <source>
        <dbReference type="Proteomes" id="UP000504637"/>
    </source>
</evidence>
<dbReference type="PANTHER" id="PTHR46014">
    <property type="entry name" value="TETRATRICOPEPTIDE REPEAT PROTEIN 1"/>
    <property type="match status" value="1"/>
</dbReference>